<dbReference type="InterPro" id="IPR006170">
    <property type="entry name" value="PBP/GOBP"/>
</dbReference>
<dbReference type="SUPFAM" id="SSF47565">
    <property type="entry name" value="Insect pheromone/odorant-binding proteins"/>
    <property type="match status" value="1"/>
</dbReference>
<keyword evidence="3" id="KW-0964">Secreted</keyword>
<dbReference type="SMART" id="SM00708">
    <property type="entry name" value="PhBP"/>
    <property type="match status" value="1"/>
</dbReference>
<evidence type="ECO:0000256" key="2">
    <source>
        <dbReference type="ARBA" id="ARBA00008098"/>
    </source>
</evidence>
<keyword evidence="6" id="KW-1185">Reference proteome</keyword>
<evidence type="ECO:0000256" key="4">
    <source>
        <dbReference type="ARBA" id="ARBA00022729"/>
    </source>
</evidence>
<accession>A0A6J2UJZ5</accession>
<dbReference type="Gene3D" id="1.10.238.20">
    <property type="entry name" value="Pheromone/general odorant binding protein domain"/>
    <property type="match status" value="1"/>
</dbReference>
<organism evidence="6 7">
    <name type="scientific">Drosophila lebanonensis</name>
    <name type="common">Fruit fly</name>
    <name type="synonym">Scaptodrosophila lebanonensis</name>
    <dbReference type="NCBI Taxonomy" id="7225"/>
    <lineage>
        <taxon>Eukaryota</taxon>
        <taxon>Metazoa</taxon>
        <taxon>Ecdysozoa</taxon>
        <taxon>Arthropoda</taxon>
        <taxon>Hexapoda</taxon>
        <taxon>Insecta</taxon>
        <taxon>Pterygota</taxon>
        <taxon>Neoptera</taxon>
        <taxon>Endopterygota</taxon>
        <taxon>Diptera</taxon>
        <taxon>Brachycera</taxon>
        <taxon>Muscomorpha</taxon>
        <taxon>Ephydroidea</taxon>
        <taxon>Drosophilidae</taxon>
        <taxon>Scaptodrosophila</taxon>
    </lineage>
</organism>
<evidence type="ECO:0000256" key="3">
    <source>
        <dbReference type="ARBA" id="ARBA00022525"/>
    </source>
</evidence>
<gene>
    <name evidence="7" type="primary">LOC115634293</name>
</gene>
<dbReference type="OrthoDB" id="6601693at2759"/>
<dbReference type="PANTHER" id="PTHR11857:SF43">
    <property type="entry name" value="GEO07291P1-RELATED"/>
    <property type="match status" value="1"/>
</dbReference>
<dbReference type="GO" id="GO:0007608">
    <property type="term" value="P:sensory perception of smell"/>
    <property type="evidence" value="ECO:0007669"/>
    <property type="project" value="TreeGrafter"/>
</dbReference>
<dbReference type="Pfam" id="PF01395">
    <property type="entry name" value="PBP_GOBP"/>
    <property type="match status" value="1"/>
</dbReference>
<dbReference type="AlphaFoldDB" id="A0A6J2UJZ5"/>
<protein>
    <submittedName>
        <fullName evidence="7">General odorant-binding protein 56d-like</fullName>
    </submittedName>
</protein>
<proteinExistence type="inferred from homology"/>
<dbReference type="RefSeq" id="XP_030387808.1">
    <property type="nucleotide sequence ID" value="XM_030531948.1"/>
</dbReference>
<sequence length="181" mass="20105">MEKLWSNFFMVILFINSFVISSERLTVICDHTSQHIGSSDATTAQINPTRMKLIIAVLFVALASAHDLKLSEEQKQKAHEHAAECVKQEGITKEQAMALRKGDFTDTDPKVKCFANCFLTKAGFIQDGEVKPDVVLAKLGPIEGEATVKEVQASCDSLKGENACDTAYQLFQCYYKHKSQL</sequence>
<dbReference type="GO" id="GO:0005549">
    <property type="term" value="F:odorant binding"/>
    <property type="evidence" value="ECO:0007669"/>
    <property type="project" value="InterPro"/>
</dbReference>
<dbReference type="GeneID" id="115634293"/>
<feature type="signal peptide" evidence="5">
    <location>
        <begin position="1"/>
        <end position="21"/>
    </location>
</feature>
<name>A0A6J2UJZ5_DROLE</name>
<dbReference type="GO" id="GO:0005615">
    <property type="term" value="C:extracellular space"/>
    <property type="evidence" value="ECO:0007669"/>
    <property type="project" value="TreeGrafter"/>
</dbReference>
<dbReference type="InterPro" id="IPR036728">
    <property type="entry name" value="PBP_GOBP_sf"/>
</dbReference>
<evidence type="ECO:0000256" key="1">
    <source>
        <dbReference type="ARBA" id="ARBA00004613"/>
    </source>
</evidence>
<comment type="similarity">
    <text evidence="2">Belongs to the PBP/GOBP family.</text>
</comment>
<dbReference type="FunFam" id="1.10.238.20:FF:000001">
    <property type="entry name" value="General odorant-binding protein lush"/>
    <property type="match status" value="1"/>
</dbReference>
<dbReference type="CDD" id="cd23992">
    <property type="entry name" value="PBP_GOBP"/>
    <property type="match status" value="1"/>
</dbReference>
<comment type="subcellular location">
    <subcellularLocation>
        <location evidence="1">Secreted</location>
    </subcellularLocation>
</comment>
<dbReference type="PANTHER" id="PTHR11857">
    <property type="entry name" value="ODORANT BINDING PROTEIN-RELATED"/>
    <property type="match status" value="1"/>
</dbReference>
<reference evidence="7" key="1">
    <citation type="submission" date="2025-08" db="UniProtKB">
        <authorList>
            <consortium name="RefSeq"/>
        </authorList>
    </citation>
    <scope>IDENTIFICATION</scope>
    <source>
        <strain evidence="7">11010-0011.00</strain>
        <tissue evidence="7">Whole body</tissue>
    </source>
</reference>
<dbReference type="Proteomes" id="UP000504634">
    <property type="component" value="Unplaced"/>
</dbReference>
<keyword evidence="4 5" id="KW-0732">Signal</keyword>
<feature type="chain" id="PRO_5026906684" evidence="5">
    <location>
        <begin position="22"/>
        <end position="181"/>
    </location>
</feature>
<evidence type="ECO:0000256" key="5">
    <source>
        <dbReference type="SAM" id="SignalP"/>
    </source>
</evidence>
<evidence type="ECO:0000313" key="6">
    <source>
        <dbReference type="Proteomes" id="UP000504634"/>
    </source>
</evidence>
<evidence type="ECO:0000313" key="7">
    <source>
        <dbReference type="RefSeq" id="XP_030387808.1"/>
    </source>
</evidence>